<dbReference type="InterPro" id="IPR011128">
    <property type="entry name" value="G3P_DH_NAD-dep_N"/>
</dbReference>
<keyword evidence="3" id="KW-0560">Oxidoreductase</keyword>
<feature type="domain" description="Glycerol-3-phosphate dehydrogenase NAD-dependent N-terminal" evidence="4">
    <location>
        <begin position="7"/>
        <end position="105"/>
    </location>
</feature>
<reference evidence="6 7" key="1">
    <citation type="submission" date="2016-10" db="EMBL/GenBank/DDBJ databases">
        <authorList>
            <person name="Varghese N."/>
            <person name="Submissions S."/>
        </authorList>
    </citation>
    <scope>NUCLEOTIDE SEQUENCE [LARGE SCALE GENOMIC DNA]</scope>
    <source>
        <strain evidence="6 7">PDC82</strain>
    </source>
</reference>
<dbReference type="SUPFAM" id="SSF48179">
    <property type="entry name" value="6-phosphogluconate dehydrogenase C-terminal domain-like"/>
    <property type="match status" value="1"/>
</dbReference>
<feature type="domain" description="Opine dehydrogenase" evidence="5">
    <location>
        <begin position="179"/>
        <end position="325"/>
    </location>
</feature>
<dbReference type="Gene3D" id="3.40.50.720">
    <property type="entry name" value="NAD(P)-binding Rossmann-like Domain"/>
    <property type="match status" value="1"/>
</dbReference>
<evidence type="ECO:0000256" key="3">
    <source>
        <dbReference type="ARBA" id="ARBA00023002"/>
    </source>
</evidence>
<dbReference type="RefSeq" id="WP_080814651.1">
    <property type="nucleotide sequence ID" value="NZ_CP116685.1"/>
</dbReference>
<comment type="similarity">
    <text evidence="1">Belongs to the lysopine/nopaline/octopine/opine/vitopine dehydrogenases family.</text>
</comment>
<evidence type="ECO:0000259" key="4">
    <source>
        <dbReference type="Pfam" id="PF01210"/>
    </source>
</evidence>
<name>A0A7Z7BSB9_9HYPH</name>
<accession>A0A7Z7BSB9</accession>
<dbReference type="InterPro" id="IPR036291">
    <property type="entry name" value="NAD(P)-bd_dom_sf"/>
</dbReference>
<dbReference type="PANTHER" id="PTHR38015:SF1">
    <property type="entry name" value="OPINE DEHYDROGENASE DOMAIN-CONTAINING PROTEIN"/>
    <property type="match status" value="1"/>
</dbReference>
<gene>
    <name evidence="6" type="ORF">SAMN05428983_4902</name>
</gene>
<dbReference type="Gene3D" id="1.10.1040.10">
    <property type="entry name" value="N-(1-d-carboxylethyl)-l-norvaline Dehydrogenase, domain 2"/>
    <property type="match status" value="1"/>
</dbReference>
<evidence type="ECO:0000256" key="1">
    <source>
        <dbReference type="ARBA" id="ARBA00008730"/>
    </source>
</evidence>
<dbReference type="GO" id="GO:0051287">
    <property type="term" value="F:NAD binding"/>
    <property type="evidence" value="ECO:0007669"/>
    <property type="project" value="InterPro"/>
</dbReference>
<evidence type="ECO:0000313" key="6">
    <source>
        <dbReference type="EMBL" id="SDK41414.1"/>
    </source>
</evidence>
<dbReference type="PANTHER" id="PTHR38015">
    <property type="entry name" value="BLR6086 PROTEIN"/>
    <property type="match status" value="1"/>
</dbReference>
<dbReference type="InterPro" id="IPR008927">
    <property type="entry name" value="6-PGluconate_DH-like_C_sf"/>
</dbReference>
<evidence type="ECO:0000313" key="7">
    <source>
        <dbReference type="Proteomes" id="UP000198917"/>
    </source>
</evidence>
<dbReference type="Pfam" id="PF01210">
    <property type="entry name" value="NAD_Gly3P_dh_N"/>
    <property type="match status" value="1"/>
</dbReference>
<dbReference type="Proteomes" id="UP000198917">
    <property type="component" value="Unassembled WGS sequence"/>
</dbReference>
<dbReference type="AlphaFoldDB" id="A0A7Z7BSB9"/>
<dbReference type="InterPro" id="IPR003421">
    <property type="entry name" value="Opine_DH"/>
</dbReference>
<evidence type="ECO:0000256" key="2">
    <source>
        <dbReference type="ARBA" id="ARBA00022857"/>
    </source>
</evidence>
<dbReference type="GO" id="GO:0046168">
    <property type="term" value="P:glycerol-3-phosphate catabolic process"/>
    <property type="evidence" value="ECO:0007669"/>
    <property type="project" value="InterPro"/>
</dbReference>
<dbReference type="SUPFAM" id="SSF51735">
    <property type="entry name" value="NAD(P)-binding Rossmann-fold domains"/>
    <property type="match status" value="1"/>
</dbReference>
<proteinExistence type="inferred from homology"/>
<organism evidence="6 7">
    <name type="scientific">Agrobacterium fabrum</name>
    <dbReference type="NCBI Taxonomy" id="1176649"/>
    <lineage>
        <taxon>Bacteria</taxon>
        <taxon>Pseudomonadati</taxon>
        <taxon>Pseudomonadota</taxon>
        <taxon>Alphaproteobacteria</taxon>
        <taxon>Hyphomicrobiales</taxon>
        <taxon>Rhizobiaceae</taxon>
        <taxon>Rhizobium/Agrobacterium group</taxon>
        <taxon>Agrobacterium</taxon>
        <taxon>Agrobacterium tumefaciens complex</taxon>
    </lineage>
</organism>
<sequence length="375" mass="41226">MSDTYSVSIIGAGNCGCAFAADLCQRGMDVMLYGHPNHRRNIDAIRQRGGLTASMKIEGTFHPLTTTDIADAVNFSRFLIIGVPSYGHETIVSELERFDLSDHTIAVMSGNFFTLAAFGRLNARLILEANGSTYASRMSDGEIKVTGIKANLPIAAYPSNISAQDRKVAADILGVPLHWYKNILEIGLFCTNGVLHAIPSVLNTGWIESTNGNFYFYREGISPSVGNVVEAADKERLKICKAFGFELPTVLSELTGFYGGNYERLSDFAFHTEVHNATKAAPATMHDRFIAEDVPFVLVPWCELASVVGVRVPMMRAIVELASVINNIDYFETGRNLRRMGIADMSKLDLIQLVNHGRVRPRGVLDDHREVVGHL</sequence>
<comment type="caution">
    <text evidence="6">The sequence shown here is derived from an EMBL/GenBank/DDBJ whole genome shotgun (WGS) entry which is preliminary data.</text>
</comment>
<evidence type="ECO:0000259" key="5">
    <source>
        <dbReference type="Pfam" id="PF02317"/>
    </source>
</evidence>
<protein>
    <submittedName>
        <fullName evidence="6">Opine dehydrogenase</fullName>
    </submittedName>
</protein>
<dbReference type="EMBL" id="FNEW01000008">
    <property type="protein sequence ID" value="SDK41414.1"/>
    <property type="molecule type" value="Genomic_DNA"/>
</dbReference>
<dbReference type="GO" id="GO:0016616">
    <property type="term" value="F:oxidoreductase activity, acting on the CH-OH group of donors, NAD or NADP as acceptor"/>
    <property type="evidence" value="ECO:0007669"/>
    <property type="project" value="InterPro"/>
</dbReference>
<dbReference type="Pfam" id="PF02317">
    <property type="entry name" value="Octopine_DH"/>
    <property type="match status" value="1"/>
</dbReference>
<dbReference type="InterPro" id="IPR013328">
    <property type="entry name" value="6PGD_dom2"/>
</dbReference>
<dbReference type="InterPro" id="IPR051729">
    <property type="entry name" value="Opine/Lysopine_DH"/>
</dbReference>
<keyword evidence="2" id="KW-0521">NADP</keyword>